<evidence type="ECO:0000313" key="3">
    <source>
        <dbReference type="EMBL" id="GMG86393.1"/>
    </source>
</evidence>
<protein>
    <submittedName>
        <fullName evidence="3">Tetratricopeptide repeat protein</fullName>
    </submittedName>
</protein>
<feature type="repeat" description="TPR" evidence="1">
    <location>
        <begin position="187"/>
        <end position="220"/>
    </location>
</feature>
<sequence>MTRFNPAPLALACVAVLGGCATGGHQTIGSLEKVEIKIEETNLEGSLEHALAGYQKYLQETPESAMTPEAIRRIADLKIKQAHQVEAATQASRRPETPEPAAAQPLVGQLSSKPENVADRPVLADRGAESDRDFERRASAAREVQASEATPELPEGNTDAVLAANAAEAISLYQKLLKKYPLYPRNDQVMYQLSRAYEETGEMDKAVRILHRLVAEFPGSRHVDESYFRLGEYYFTRKKYLDAEEAYGRVAAMGQASSFFELALYKRGWAFFKQELYEEALDDFIAMLDYKRARGYDFNQQTNKVERKHVGDTFRVVSLSFSYLGGAESIVEYFDRKGERPYESLVYSHLGEYYLDKRRYQDAAEAYTAFVSRRPLDRVAPDFSIRVIEIYEKGGFPKLVLASKKEFANTYALDASYWSVFDINEYGHAYEFLQSNLTDLAAHYHAAFQNKRLKDKRAENYQEAIHWYRRYLTSFKQMARAPQVNFQLAGLMLENRDFNSAGVEYERTAYDYPRHEQAGEAGYAAVFSYREHLANNLKSAGATERAAFLREIVRSSLRFASTYPEHENAARVQLGAVEDLYGLKEYAPAIQYGRALLEQFPKANTEIQHAAWVVIAHASFDTALYIEAEKAYRVVLAMSVKEKKGQDQALFENLAASIYQQGVLARDTGDHARAAQHFLRIRNAAPTASILATAEYDAATALINLSAWDRAAEVLTAFRANFPKHELLGEVTKKLAVVYSESGQLSLAAQEFERIERESDDDATRREALLQASDLYVAAEESGQAINVLNRYLKFFPAPFEPAIEVRQKVADIYSASGDQTRYTQALERLVRIERGGKANRTERTRYLGGHAALQLAEPAFEAFVAVPLVSPVDRSINRKRSLMKTATNAFTRLIDYQVAEVTAAATFYLAEIYLEFSVALKDSERPTNLTPLELEEYELALEEQIFPFEERAISVHEKNISLLGRGMYNHWVERSIGALAVLMPARYARAEEYGQPLPSIIPLPQVSTASVDASTDASLETASNKKSDEVAGEADALEGGQS</sequence>
<dbReference type="RefSeq" id="WP_285762914.1">
    <property type="nucleotide sequence ID" value="NZ_BSYJ01000002.1"/>
</dbReference>
<organism evidence="3 4">
    <name type="scientific">Biformimicrobium ophioploci</name>
    <dbReference type="NCBI Taxonomy" id="3036711"/>
    <lineage>
        <taxon>Bacteria</taxon>
        <taxon>Pseudomonadati</taxon>
        <taxon>Pseudomonadota</taxon>
        <taxon>Gammaproteobacteria</taxon>
        <taxon>Cellvibrionales</taxon>
        <taxon>Microbulbiferaceae</taxon>
        <taxon>Biformimicrobium</taxon>
    </lineage>
</organism>
<evidence type="ECO:0000256" key="1">
    <source>
        <dbReference type="PROSITE-ProRule" id="PRU00339"/>
    </source>
</evidence>
<dbReference type="PANTHER" id="PTHR12558">
    <property type="entry name" value="CELL DIVISION CYCLE 16,23,27"/>
    <property type="match status" value="1"/>
</dbReference>
<dbReference type="Pfam" id="PF14559">
    <property type="entry name" value="TPR_19"/>
    <property type="match status" value="1"/>
</dbReference>
<dbReference type="PROSITE" id="PS50005">
    <property type="entry name" value="TPR"/>
    <property type="match status" value="2"/>
</dbReference>
<dbReference type="PROSITE" id="PS51257">
    <property type="entry name" value="PROKAR_LIPOPROTEIN"/>
    <property type="match status" value="1"/>
</dbReference>
<proteinExistence type="predicted"/>
<dbReference type="EMBL" id="BSYJ01000002">
    <property type="protein sequence ID" value="GMG86393.1"/>
    <property type="molecule type" value="Genomic_DNA"/>
</dbReference>
<feature type="repeat" description="TPR" evidence="1">
    <location>
        <begin position="344"/>
        <end position="377"/>
    </location>
</feature>
<comment type="caution">
    <text evidence="3">The sequence shown here is derived from an EMBL/GenBank/DDBJ whole genome shotgun (WGS) entry which is preliminary data.</text>
</comment>
<dbReference type="Gene3D" id="1.25.40.10">
    <property type="entry name" value="Tetratricopeptide repeat domain"/>
    <property type="match status" value="5"/>
</dbReference>
<feature type="region of interest" description="Disordered" evidence="2">
    <location>
        <begin position="1013"/>
        <end position="1043"/>
    </location>
</feature>
<reference evidence="3 4" key="1">
    <citation type="submission" date="2023-04" db="EMBL/GenBank/DDBJ databases">
        <title>Marinobulbifer ophiurae gen. nov., sp. Nov., isolate from tissue of brittle star Ophioplocus japonicus.</title>
        <authorList>
            <person name="Kawano K."/>
            <person name="Sawayama S."/>
            <person name="Nakagawa S."/>
        </authorList>
    </citation>
    <scope>NUCLEOTIDE SEQUENCE [LARGE SCALE GENOMIC DNA]</scope>
    <source>
        <strain evidence="3 4">NKW57</strain>
    </source>
</reference>
<dbReference type="SMART" id="SM00028">
    <property type="entry name" value="TPR"/>
    <property type="match status" value="6"/>
</dbReference>
<evidence type="ECO:0000256" key="2">
    <source>
        <dbReference type="SAM" id="MobiDB-lite"/>
    </source>
</evidence>
<feature type="compositionally biased region" description="Basic and acidic residues" evidence="2">
    <location>
        <begin position="116"/>
        <end position="140"/>
    </location>
</feature>
<name>A0ABQ6LWE3_9GAMM</name>
<feature type="region of interest" description="Disordered" evidence="2">
    <location>
        <begin position="85"/>
        <end position="156"/>
    </location>
</feature>
<evidence type="ECO:0000313" key="4">
    <source>
        <dbReference type="Proteomes" id="UP001224392"/>
    </source>
</evidence>
<dbReference type="SUPFAM" id="SSF48452">
    <property type="entry name" value="TPR-like"/>
    <property type="match status" value="2"/>
</dbReference>
<gene>
    <name evidence="3" type="ORF">MNKW57_07140</name>
</gene>
<dbReference type="InterPro" id="IPR011990">
    <property type="entry name" value="TPR-like_helical_dom_sf"/>
</dbReference>
<dbReference type="Pfam" id="PF13432">
    <property type="entry name" value="TPR_16"/>
    <property type="match status" value="1"/>
</dbReference>
<dbReference type="Proteomes" id="UP001224392">
    <property type="component" value="Unassembled WGS sequence"/>
</dbReference>
<keyword evidence="1" id="KW-0802">TPR repeat</keyword>
<keyword evidence="4" id="KW-1185">Reference proteome</keyword>
<dbReference type="InterPro" id="IPR019734">
    <property type="entry name" value="TPR_rpt"/>
</dbReference>
<dbReference type="PANTHER" id="PTHR12558:SF47">
    <property type="entry name" value="LIPOPOLYSACCHARIDE ASSEMBLY PROTEIN B"/>
    <property type="match status" value="1"/>
</dbReference>
<accession>A0ABQ6LWE3</accession>